<dbReference type="EMBL" id="JALJOR010000007">
    <property type="protein sequence ID" value="KAK9814350.1"/>
    <property type="molecule type" value="Genomic_DNA"/>
</dbReference>
<name>A0AAW1PX31_9CHLO</name>
<keyword evidence="12" id="KW-1185">Reference proteome</keyword>
<gene>
    <name evidence="11" type="ORF">WJX72_004371</name>
</gene>
<dbReference type="Pfam" id="PF04573">
    <property type="entry name" value="SPC22"/>
    <property type="match status" value="1"/>
</dbReference>
<comment type="similarity">
    <text evidence="2 9">Belongs to the SPCS3 family.</text>
</comment>
<dbReference type="GO" id="GO:0005787">
    <property type="term" value="C:signal peptidase complex"/>
    <property type="evidence" value="ECO:0007669"/>
    <property type="project" value="UniProtKB-UniRule"/>
</dbReference>
<evidence type="ECO:0000313" key="11">
    <source>
        <dbReference type="EMBL" id="KAK9814350.1"/>
    </source>
</evidence>
<evidence type="ECO:0000256" key="3">
    <source>
        <dbReference type="ARBA" id="ARBA00022692"/>
    </source>
</evidence>
<evidence type="ECO:0000256" key="2">
    <source>
        <dbReference type="ARBA" id="ARBA00009289"/>
    </source>
</evidence>
<accession>A0AAW1PX31</accession>
<dbReference type="GO" id="GO:0006465">
    <property type="term" value="P:signal peptide processing"/>
    <property type="evidence" value="ECO:0007669"/>
    <property type="project" value="UniProtKB-UniRule"/>
</dbReference>
<dbReference type="GO" id="GO:0045047">
    <property type="term" value="P:protein targeting to ER"/>
    <property type="evidence" value="ECO:0007669"/>
    <property type="project" value="TreeGrafter"/>
</dbReference>
<proteinExistence type="inferred from homology"/>
<protein>
    <recommendedName>
        <fullName evidence="8 9">Signal peptidase complex subunit 3</fullName>
    </recommendedName>
    <alternativeName>
        <fullName evidence="9">Microsomal signal peptidase 22 kDa subunit</fullName>
    </alternativeName>
</protein>
<evidence type="ECO:0000313" key="12">
    <source>
        <dbReference type="Proteomes" id="UP001489004"/>
    </source>
</evidence>
<evidence type="ECO:0000256" key="5">
    <source>
        <dbReference type="ARBA" id="ARBA00022968"/>
    </source>
</evidence>
<organism evidence="11 12">
    <name type="scientific">[Myrmecia] bisecta</name>
    <dbReference type="NCBI Taxonomy" id="41462"/>
    <lineage>
        <taxon>Eukaryota</taxon>
        <taxon>Viridiplantae</taxon>
        <taxon>Chlorophyta</taxon>
        <taxon>core chlorophytes</taxon>
        <taxon>Trebouxiophyceae</taxon>
        <taxon>Trebouxiales</taxon>
        <taxon>Trebouxiaceae</taxon>
        <taxon>Myrmecia</taxon>
    </lineage>
</organism>
<reference evidence="11 12" key="1">
    <citation type="journal article" date="2024" name="Nat. Commun.">
        <title>Phylogenomics reveals the evolutionary origins of lichenization in chlorophyte algae.</title>
        <authorList>
            <person name="Puginier C."/>
            <person name="Libourel C."/>
            <person name="Otte J."/>
            <person name="Skaloud P."/>
            <person name="Haon M."/>
            <person name="Grisel S."/>
            <person name="Petersen M."/>
            <person name="Berrin J.G."/>
            <person name="Delaux P.M."/>
            <person name="Dal Grande F."/>
            <person name="Keller J."/>
        </authorList>
    </citation>
    <scope>NUCLEOTIDE SEQUENCE [LARGE SCALE GENOMIC DNA]</scope>
    <source>
        <strain evidence="11 12">SAG 2043</strain>
    </source>
</reference>
<keyword evidence="5 9" id="KW-0735">Signal-anchor</keyword>
<evidence type="ECO:0000256" key="6">
    <source>
        <dbReference type="ARBA" id="ARBA00022989"/>
    </source>
</evidence>
<dbReference type="Proteomes" id="UP001489004">
    <property type="component" value="Unassembled WGS sequence"/>
</dbReference>
<evidence type="ECO:0000256" key="1">
    <source>
        <dbReference type="ARBA" id="ARBA00004648"/>
    </source>
</evidence>
<comment type="subcellular location">
    <subcellularLocation>
        <location evidence="1">Endoplasmic reticulum membrane</location>
        <topology evidence="1">Single-pass type II membrane protein</topology>
    </subcellularLocation>
</comment>
<dbReference type="AlphaFoldDB" id="A0AAW1PX31"/>
<keyword evidence="3 9" id="KW-0812">Transmembrane</keyword>
<dbReference type="PANTHER" id="PTHR12804">
    <property type="entry name" value="MICROSOMAL SIGNAL PEPTIDASE 23 KD SUBUNIT SPC22/23"/>
    <property type="match status" value="1"/>
</dbReference>
<dbReference type="PANTHER" id="PTHR12804:SF0">
    <property type="entry name" value="SIGNAL PEPTIDASE COMPLEX SUBUNIT 3"/>
    <property type="match status" value="1"/>
</dbReference>
<feature type="chain" id="PRO_5043777424" description="Signal peptidase complex subunit 3" evidence="10">
    <location>
        <begin position="21"/>
        <end position="181"/>
    </location>
</feature>
<sequence length="181" mass="21150">MHTCWYRANALFTFASTVLAVLCILCTLSDQVHRSNPGVQVDLAGFDGLHKEFGTDKAFVVLNFTADLRDTFTWNTKQVFLYVMVEYSTSRHHFNQMMLWSQIIERKEDALIRRPLLRAEYPHVITDKGTNLRDMPFNVTVAWNNMPIVGLLTTERKTFTGFKFPPEYQRPNPQLQQQYRL</sequence>
<evidence type="ECO:0000256" key="7">
    <source>
        <dbReference type="ARBA" id="ARBA00023136"/>
    </source>
</evidence>
<keyword evidence="7 9" id="KW-0472">Membrane</keyword>
<comment type="function">
    <text evidence="9">Essential component of the signal peptidase complex (SPC) which catalyzes the cleavage of N-terminal signal sequences from nascent proteins as they are translocated into the lumen of the endoplasmic reticulum. Essential for the SPC catalytic activity, possibly by stabilizing and positioning the active center of the complex close to the lumenal surface.</text>
</comment>
<comment type="caution">
    <text evidence="11">The sequence shown here is derived from an EMBL/GenBank/DDBJ whole genome shotgun (WGS) entry which is preliminary data.</text>
</comment>
<evidence type="ECO:0000256" key="10">
    <source>
        <dbReference type="SAM" id="SignalP"/>
    </source>
</evidence>
<evidence type="ECO:0000256" key="9">
    <source>
        <dbReference type="PIRNR" id="PIRNR016089"/>
    </source>
</evidence>
<keyword evidence="6 9" id="KW-1133">Transmembrane helix</keyword>
<keyword evidence="10" id="KW-0732">Signal</keyword>
<dbReference type="InterPro" id="IPR007653">
    <property type="entry name" value="SPC3"/>
</dbReference>
<keyword evidence="4 9" id="KW-0256">Endoplasmic reticulum</keyword>
<dbReference type="PIRSF" id="PIRSF016089">
    <property type="entry name" value="SPC22"/>
    <property type="match status" value="1"/>
</dbReference>
<feature type="signal peptide" evidence="10">
    <location>
        <begin position="1"/>
        <end position="20"/>
    </location>
</feature>
<evidence type="ECO:0000256" key="4">
    <source>
        <dbReference type="ARBA" id="ARBA00022824"/>
    </source>
</evidence>
<evidence type="ECO:0000256" key="8">
    <source>
        <dbReference type="ARBA" id="ARBA00029556"/>
    </source>
</evidence>